<evidence type="ECO:0000256" key="12">
    <source>
        <dbReference type="ARBA" id="ARBA00064937"/>
    </source>
</evidence>
<dbReference type="KEGG" id="nve:5516603"/>
<feature type="region of interest" description="Disordered" evidence="14">
    <location>
        <begin position="1"/>
        <end position="48"/>
    </location>
</feature>
<comment type="function">
    <text evidence="11">Involved in pre-mRNA splicing as component of the U5 snRNP complex that is involved in spliceosome assembly.</text>
</comment>
<evidence type="ECO:0000313" key="16">
    <source>
        <dbReference type="EMBL" id="EDO44604.1"/>
    </source>
</evidence>
<evidence type="ECO:0000256" key="8">
    <source>
        <dbReference type="ARBA" id="ARBA00022990"/>
    </source>
</evidence>
<evidence type="ECO:0000256" key="7">
    <source>
        <dbReference type="ARBA" id="ARBA00022843"/>
    </source>
</evidence>
<keyword evidence="8" id="KW-0007">Acetylation</keyword>
<evidence type="ECO:0000256" key="5">
    <source>
        <dbReference type="ARBA" id="ARBA00022553"/>
    </source>
</evidence>
<dbReference type="PANTHER" id="PTHR13138">
    <property type="entry name" value="PROTEIN LIN1"/>
    <property type="match status" value="1"/>
</dbReference>
<comment type="subunit">
    <text evidence="12">Component of the U5 snRNP complex composed of the U5 snRNA and at least PRPF6, PRPF8, SNRNP200, EFTUD2, SNRNP40, DDX23, TXNL4A and CD2BP2. Interacts directly with TXNL4A and PRPF6. Interacts (via GYF domain) with CD2 (via Pro-rich sequence in the cytoplasmic domain). Interacts with PQBP1.</text>
</comment>
<dbReference type="InterPro" id="IPR035445">
    <property type="entry name" value="GYF-like_dom_sf"/>
</dbReference>
<protein>
    <recommendedName>
        <fullName evidence="13">CD2 antigen cytoplasmic tail-binding protein 2</fullName>
    </recommendedName>
</protein>
<evidence type="ECO:0000313" key="17">
    <source>
        <dbReference type="Proteomes" id="UP000001593"/>
    </source>
</evidence>
<organism evidence="16 17">
    <name type="scientific">Nematostella vectensis</name>
    <name type="common">Starlet sea anemone</name>
    <dbReference type="NCBI Taxonomy" id="45351"/>
    <lineage>
        <taxon>Eukaryota</taxon>
        <taxon>Metazoa</taxon>
        <taxon>Cnidaria</taxon>
        <taxon>Anthozoa</taxon>
        <taxon>Hexacorallia</taxon>
        <taxon>Actiniaria</taxon>
        <taxon>Edwardsiidae</taxon>
        <taxon>Nematostella</taxon>
    </lineage>
</organism>
<dbReference type="InterPro" id="IPR003169">
    <property type="entry name" value="GYF"/>
</dbReference>
<dbReference type="STRING" id="45351.A7RV94"/>
<name>A7RV94_NEMVE</name>
<accession>A7RV94</accession>
<dbReference type="PROSITE" id="PS50829">
    <property type="entry name" value="GYF"/>
    <property type="match status" value="1"/>
</dbReference>
<dbReference type="GO" id="GO:0005682">
    <property type="term" value="C:U5 snRNP"/>
    <property type="evidence" value="ECO:0000318"/>
    <property type="project" value="GO_Central"/>
</dbReference>
<dbReference type="Proteomes" id="UP000001593">
    <property type="component" value="Unassembled WGS sequence"/>
</dbReference>
<dbReference type="Pfam" id="PF02213">
    <property type="entry name" value="GYF"/>
    <property type="match status" value="1"/>
</dbReference>
<comment type="subcellular location">
    <subcellularLocation>
        <location evidence="2">Cytoplasm</location>
    </subcellularLocation>
    <subcellularLocation>
        <location evidence="1">Nucleus</location>
    </subcellularLocation>
</comment>
<keyword evidence="7" id="KW-0832">Ubl conjugation</keyword>
<keyword evidence="3" id="KW-0963">Cytoplasm</keyword>
<dbReference type="GO" id="GO:0008380">
    <property type="term" value="P:RNA splicing"/>
    <property type="evidence" value="ECO:0007669"/>
    <property type="project" value="UniProtKB-KW"/>
</dbReference>
<keyword evidence="9" id="KW-0508">mRNA splicing</keyword>
<keyword evidence="4" id="KW-1017">Isopeptide bond</keyword>
<proteinExistence type="predicted"/>
<dbReference type="InParanoid" id="A7RV94"/>
<evidence type="ECO:0000256" key="4">
    <source>
        <dbReference type="ARBA" id="ARBA00022499"/>
    </source>
</evidence>
<evidence type="ECO:0000259" key="15">
    <source>
        <dbReference type="PROSITE" id="PS50829"/>
    </source>
</evidence>
<evidence type="ECO:0000256" key="14">
    <source>
        <dbReference type="SAM" id="MobiDB-lite"/>
    </source>
</evidence>
<keyword evidence="10" id="KW-0539">Nucleus</keyword>
<evidence type="ECO:0000256" key="3">
    <source>
        <dbReference type="ARBA" id="ARBA00022490"/>
    </source>
</evidence>
<evidence type="ECO:0000256" key="10">
    <source>
        <dbReference type="ARBA" id="ARBA00023242"/>
    </source>
</evidence>
<dbReference type="OMA" id="GENTNFY"/>
<evidence type="ECO:0000256" key="9">
    <source>
        <dbReference type="ARBA" id="ARBA00023187"/>
    </source>
</evidence>
<dbReference type="InterPro" id="IPR039905">
    <property type="entry name" value="CD2BP2/Lin1"/>
</dbReference>
<dbReference type="PhylomeDB" id="A7RV94"/>
<evidence type="ECO:0000256" key="6">
    <source>
        <dbReference type="ARBA" id="ARBA00022664"/>
    </source>
</evidence>
<dbReference type="SUPFAM" id="SSF55277">
    <property type="entry name" value="GYF domain"/>
    <property type="match status" value="1"/>
</dbReference>
<feature type="compositionally biased region" description="Acidic residues" evidence="14">
    <location>
        <begin position="37"/>
        <end position="47"/>
    </location>
</feature>
<dbReference type="AlphaFoldDB" id="A7RV94"/>
<sequence>MSKRKVRFQEKENGGDAEMQVEDDSKRRFKTKHSLDSDEEEENEEKDDVYNILSTEDIDGQEEATLDHDGEIKITPFNLKEEMEEGHFDNEGNYHLKKEKEIRDDWLDSVDWVKIKEMDKNKDEKMDSGNDDQFEDAVEVDVIGHLKQMQEILKPGETVLKCLRRLGSKPGGVRRPSFKAKRQKTEISDPADVKENKEKLLKLTELADTLLQGGDFGIYQETYEKICFRVKQLGEEKASKDEDDELEAAYKHGGGEGTSTSTSEKSEKPTIDDQVYWEYKWDEASSSEVYGPFSSIDMLHWTNEGHFSDGVFVRKVSDGKAGGQFYNSKRIDFELYT</sequence>
<dbReference type="HOGENOM" id="CLU_062973_0_0_1"/>
<dbReference type="GO" id="GO:0006397">
    <property type="term" value="P:mRNA processing"/>
    <property type="evidence" value="ECO:0007669"/>
    <property type="project" value="UniProtKB-KW"/>
</dbReference>
<keyword evidence="6" id="KW-0507">mRNA processing</keyword>
<dbReference type="GO" id="GO:0005737">
    <property type="term" value="C:cytoplasm"/>
    <property type="evidence" value="ECO:0007669"/>
    <property type="project" value="UniProtKB-SubCell"/>
</dbReference>
<evidence type="ECO:0000256" key="13">
    <source>
        <dbReference type="ARBA" id="ARBA00070924"/>
    </source>
</evidence>
<dbReference type="FunFam" id="3.30.1490.40:FF:000002">
    <property type="entry name" value="CD2 antigen cytoplasmic tail-binding protein 2"/>
    <property type="match status" value="1"/>
</dbReference>
<dbReference type="SMART" id="SM00444">
    <property type="entry name" value="GYF"/>
    <property type="match status" value="1"/>
</dbReference>
<evidence type="ECO:0000256" key="1">
    <source>
        <dbReference type="ARBA" id="ARBA00004123"/>
    </source>
</evidence>
<keyword evidence="17" id="KW-1185">Reference proteome</keyword>
<dbReference type="PANTHER" id="PTHR13138:SF3">
    <property type="entry name" value="CD2 ANTIGEN CYTOPLASMIC TAIL-BINDING PROTEIN 2"/>
    <property type="match status" value="1"/>
</dbReference>
<dbReference type="OrthoDB" id="331341at2759"/>
<gene>
    <name evidence="16" type="ORF">NEMVEDRAFT_v1g182369</name>
</gene>
<feature type="domain" description="GYF" evidence="15">
    <location>
        <begin position="274"/>
        <end position="334"/>
    </location>
</feature>
<evidence type="ECO:0000256" key="2">
    <source>
        <dbReference type="ARBA" id="ARBA00004496"/>
    </source>
</evidence>
<feature type="region of interest" description="Disordered" evidence="14">
    <location>
        <begin position="250"/>
        <end position="269"/>
    </location>
</feature>
<reference evidence="16 17" key="1">
    <citation type="journal article" date="2007" name="Science">
        <title>Sea anemone genome reveals ancestral eumetazoan gene repertoire and genomic organization.</title>
        <authorList>
            <person name="Putnam N.H."/>
            <person name="Srivastava M."/>
            <person name="Hellsten U."/>
            <person name="Dirks B."/>
            <person name="Chapman J."/>
            <person name="Salamov A."/>
            <person name="Terry A."/>
            <person name="Shapiro H."/>
            <person name="Lindquist E."/>
            <person name="Kapitonov V.V."/>
            <person name="Jurka J."/>
            <person name="Genikhovich G."/>
            <person name="Grigoriev I.V."/>
            <person name="Lucas S.M."/>
            <person name="Steele R.E."/>
            <person name="Finnerty J.R."/>
            <person name="Technau U."/>
            <person name="Martindale M.Q."/>
            <person name="Rokhsar D.S."/>
        </authorList>
    </citation>
    <scope>NUCLEOTIDE SEQUENCE [LARGE SCALE GENOMIC DNA]</scope>
    <source>
        <strain evidence="17">CH2 X CH6</strain>
    </source>
</reference>
<evidence type="ECO:0000256" key="11">
    <source>
        <dbReference type="ARBA" id="ARBA00056564"/>
    </source>
</evidence>
<keyword evidence="5" id="KW-0597">Phosphoprotein</keyword>
<dbReference type="eggNOG" id="KOG2950">
    <property type="taxonomic scope" value="Eukaryota"/>
</dbReference>
<dbReference type="EMBL" id="DS469543">
    <property type="protein sequence ID" value="EDO44604.1"/>
    <property type="molecule type" value="Genomic_DNA"/>
</dbReference>
<dbReference type="Gene3D" id="3.30.1490.40">
    <property type="match status" value="1"/>
</dbReference>